<dbReference type="EMBL" id="LAZR01004146">
    <property type="protein sequence ID" value="KKN11328.1"/>
    <property type="molecule type" value="Genomic_DNA"/>
</dbReference>
<gene>
    <name evidence="1" type="ORF">LCGC14_1027640</name>
</gene>
<dbReference type="AlphaFoldDB" id="A0A0F9R1J0"/>
<reference evidence="1" key="1">
    <citation type="journal article" date="2015" name="Nature">
        <title>Complex archaea that bridge the gap between prokaryotes and eukaryotes.</title>
        <authorList>
            <person name="Spang A."/>
            <person name="Saw J.H."/>
            <person name="Jorgensen S.L."/>
            <person name="Zaremba-Niedzwiedzka K."/>
            <person name="Martijn J."/>
            <person name="Lind A.E."/>
            <person name="van Eijk R."/>
            <person name="Schleper C."/>
            <person name="Guy L."/>
            <person name="Ettema T.J."/>
        </authorList>
    </citation>
    <scope>NUCLEOTIDE SEQUENCE</scope>
</reference>
<comment type="caution">
    <text evidence="1">The sequence shown here is derived from an EMBL/GenBank/DDBJ whole genome shotgun (WGS) entry which is preliminary data.</text>
</comment>
<proteinExistence type="predicted"/>
<accession>A0A0F9R1J0</accession>
<sequence>MSRDNRTTIEEAEIIVVNLINQEEIGDDQRENEWIEHCYAITNKISNTYNNIEEAEHIGNTYNNNEIGDIKIRLKHSAEWIYIELKMSKSRSGRGTAANISQDALTNSNLFEGNDIRSWSDFREENDFKARIKSELNRYNNYPEDCTGIVKQGEYLKIRFQQLIHTTQDVSGIVSDYIDDPNVGEIAGIIKEIVSLAKNDKLDYIQYLRNLNQNSESIKKFTIAILIGYHTIGQLNYILSIPYLEIYDLLENYYVYYTNIRDDDVIATREELGSMVRNIISEDIIIHFSNDQTNCIIQTSDGTDILRISFHWKNHFQGILNPCLNIFKIY</sequence>
<evidence type="ECO:0000313" key="1">
    <source>
        <dbReference type="EMBL" id="KKN11328.1"/>
    </source>
</evidence>
<protein>
    <submittedName>
        <fullName evidence="1">Uncharacterized protein</fullName>
    </submittedName>
</protein>
<name>A0A0F9R1J0_9ZZZZ</name>
<organism evidence="1">
    <name type="scientific">marine sediment metagenome</name>
    <dbReference type="NCBI Taxonomy" id="412755"/>
    <lineage>
        <taxon>unclassified sequences</taxon>
        <taxon>metagenomes</taxon>
        <taxon>ecological metagenomes</taxon>
    </lineage>
</organism>